<evidence type="ECO:0000313" key="3">
    <source>
        <dbReference type="Proteomes" id="UP000662939"/>
    </source>
</evidence>
<gene>
    <name evidence="2" type="ORF">JQS30_11515</name>
</gene>
<dbReference type="EMBL" id="CP070496">
    <property type="protein sequence ID" value="QSB04415.1"/>
    <property type="molecule type" value="Genomic_DNA"/>
</dbReference>
<evidence type="ECO:0000256" key="1">
    <source>
        <dbReference type="SAM" id="MobiDB-lite"/>
    </source>
</evidence>
<feature type="region of interest" description="Disordered" evidence="1">
    <location>
        <begin position="152"/>
        <end position="189"/>
    </location>
</feature>
<accession>A0A895XMZ8</accession>
<organism evidence="2 3">
    <name type="scientific">Natronoglycomyces albus</name>
    <dbReference type="NCBI Taxonomy" id="2811108"/>
    <lineage>
        <taxon>Bacteria</taxon>
        <taxon>Bacillati</taxon>
        <taxon>Actinomycetota</taxon>
        <taxon>Actinomycetes</taxon>
        <taxon>Glycomycetales</taxon>
        <taxon>Glycomycetaceae</taxon>
        <taxon>Natronoglycomyces</taxon>
    </lineage>
</organism>
<reference evidence="2" key="1">
    <citation type="submission" date="2021-02" db="EMBL/GenBank/DDBJ databases">
        <title>Natronoglycomyces albus gen. nov., sp. nov, a haloalkaliphilic actinobacterium from a soda solonchak soil.</title>
        <authorList>
            <person name="Sorokin D.Y."/>
            <person name="Khijniak T.V."/>
            <person name="Zakharycheva A.P."/>
            <person name="Boueva O.V."/>
            <person name="Ariskina E.V."/>
            <person name="Hahnke R.L."/>
            <person name="Bunk B."/>
            <person name="Sproer C."/>
            <person name="Schumann P."/>
            <person name="Evtushenko L.I."/>
            <person name="Kublanov I.V."/>
        </authorList>
    </citation>
    <scope>NUCLEOTIDE SEQUENCE</scope>
    <source>
        <strain evidence="2">DSM 106290</strain>
    </source>
</reference>
<sequence>MSSDGRSGFEPPPEREFDQVMAYGLMEEEVRSWVETIDDFIGFETRIYRTQDCYGPQMQETDFVRIEINYRFSRDDSKLPIVREEYLEAIREHWDKQGYNIHTEDIRGDGEFHSLEARRPDGINLWYSVANISSLKVQSGCVRGSLDIEEPYIPPAGGVPPQNDPLRNNPPYEPSAEETSEEAINPFRD</sequence>
<protein>
    <submittedName>
        <fullName evidence="2">Uncharacterized protein</fullName>
    </submittedName>
</protein>
<keyword evidence="3" id="KW-1185">Reference proteome</keyword>
<dbReference type="RefSeq" id="WP_213170412.1">
    <property type="nucleotide sequence ID" value="NZ_CP070496.1"/>
</dbReference>
<name>A0A895XMZ8_9ACTN</name>
<proteinExistence type="predicted"/>
<dbReference type="AlphaFoldDB" id="A0A895XMZ8"/>
<dbReference type="KEGG" id="nav:JQS30_11515"/>
<evidence type="ECO:0000313" key="2">
    <source>
        <dbReference type="EMBL" id="QSB04415.1"/>
    </source>
</evidence>
<dbReference type="Proteomes" id="UP000662939">
    <property type="component" value="Chromosome"/>
</dbReference>